<dbReference type="InterPro" id="IPR051080">
    <property type="entry name" value="Nematode_rcpt-like_serp_alpha"/>
</dbReference>
<dbReference type="PRINTS" id="PR00697">
    <property type="entry name" value="TMPROTEINSRA"/>
</dbReference>
<evidence type="ECO:0000313" key="7">
    <source>
        <dbReference type="EMBL" id="KAF1764292.1"/>
    </source>
</evidence>
<feature type="transmembrane region" description="Helical" evidence="6">
    <location>
        <begin position="31"/>
        <end position="55"/>
    </location>
</feature>
<dbReference type="PANTHER" id="PTHR31357:SF5">
    <property type="entry name" value="SERPENTINE RECEPTOR CLASS ALPHA-1-RELATED"/>
    <property type="match status" value="1"/>
</dbReference>
<gene>
    <name evidence="7" type="ORF">GCK72_004239</name>
</gene>
<accession>A0A6A5HD35</accession>
<evidence type="ECO:0000256" key="5">
    <source>
        <dbReference type="ARBA" id="ARBA00037994"/>
    </source>
</evidence>
<organism evidence="7 8">
    <name type="scientific">Caenorhabditis remanei</name>
    <name type="common">Caenorhabditis vulgaris</name>
    <dbReference type="NCBI Taxonomy" id="31234"/>
    <lineage>
        <taxon>Eukaryota</taxon>
        <taxon>Metazoa</taxon>
        <taxon>Ecdysozoa</taxon>
        <taxon>Nematoda</taxon>
        <taxon>Chromadorea</taxon>
        <taxon>Rhabditida</taxon>
        <taxon>Rhabditina</taxon>
        <taxon>Rhabditomorpha</taxon>
        <taxon>Rhabditoidea</taxon>
        <taxon>Rhabditidae</taxon>
        <taxon>Peloderinae</taxon>
        <taxon>Caenorhabditis</taxon>
    </lineage>
</organism>
<dbReference type="AlphaFoldDB" id="A0A6A5HD35"/>
<keyword evidence="3 6" id="KW-1133">Transmembrane helix</keyword>
<protein>
    <submittedName>
        <fullName evidence="7">Uncharacterized protein</fullName>
    </submittedName>
</protein>
<dbReference type="Pfam" id="PF02117">
    <property type="entry name" value="7TM_GPCR_Sra"/>
    <property type="match status" value="1"/>
</dbReference>
<reference evidence="7 8" key="1">
    <citation type="submission" date="2019-12" db="EMBL/GenBank/DDBJ databases">
        <title>Chromosome-level assembly of the Caenorhabditis remanei genome.</title>
        <authorList>
            <person name="Teterina A.A."/>
            <person name="Willis J.H."/>
            <person name="Phillips P.C."/>
        </authorList>
    </citation>
    <scope>NUCLEOTIDE SEQUENCE [LARGE SCALE GENOMIC DNA]</scope>
    <source>
        <strain evidence="7 8">PX506</strain>
        <tissue evidence="7">Whole organism</tissue>
    </source>
</reference>
<keyword evidence="4 6" id="KW-0472">Membrane</keyword>
<dbReference type="GO" id="GO:0016020">
    <property type="term" value="C:membrane"/>
    <property type="evidence" value="ECO:0007669"/>
    <property type="project" value="UniProtKB-SubCell"/>
</dbReference>
<proteinExistence type="inferred from homology"/>
<comment type="subcellular location">
    <subcellularLocation>
        <location evidence="1">Membrane</location>
        <topology evidence="1">Multi-pass membrane protein</topology>
    </subcellularLocation>
</comment>
<sequence>MFSVLPQEYSRTRFKVGARFRKREAIESTETVCFLALSQFVLMFFYCGAVIILISLKTTTTIVFSSWVIWVYSVPFIAMAFPLLLIYRIRLNRANRVMIIKSFAESKHTQDEHMKQMKQTWGE</sequence>
<evidence type="ECO:0000256" key="6">
    <source>
        <dbReference type="SAM" id="Phobius"/>
    </source>
</evidence>
<dbReference type="GeneID" id="9813532"/>
<dbReference type="GO" id="GO:0004930">
    <property type="term" value="F:G protein-coupled receptor activity"/>
    <property type="evidence" value="ECO:0007669"/>
    <property type="project" value="InterPro"/>
</dbReference>
<evidence type="ECO:0000256" key="4">
    <source>
        <dbReference type="ARBA" id="ARBA00023136"/>
    </source>
</evidence>
<dbReference type="CTD" id="9813532"/>
<evidence type="ECO:0000313" key="8">
    <source>
        <dbReference type="Proteomes" id="UP000483820"/>
    </source>
</evidence>
<evidence type="ECO:0000256" key="1">
    <source>
        <dbReference type="ARBA" id="ARBA00004141"/>
    </source>
</evidence>
<dbReference type="KEGG" id="crq:GCK72_004239"/>
<evidence type="ECO:0000256" key="3">
    <source>
        <dbReference type="ARBA" id="ARBA00022989"/>
    </source>
</evidence>
<keyword evidence="2 6" id="KW-0812">Transmembrane</keyword>
<dbReference type="InterPro" id="IPR000344">
    <property type="entry name" value="7TM_GPCR_serpentine_rcpt_Sra"/>
</dbReference>
<dbReference type="RefSeq" id="XP_053588752.1">
    <property type="nucleotide sequence ID" value="XM_053724558.1"/>
</dbReference>
<dbReference type="EMBL" id="WUAV01000002">
    <property type="protein sequence ID" value="KAF1764292.1"/>
    <property type="molecule type" value="Genomic_DNA"/>
</dbReference>
<name>A0A6A5HD35_CAERE</name>
<feature type="transmembrane region" description="Helical" evidence="6">
    <location>
        <begin position="67"/>
        <end position="87"/>
    </location>
</feature>
<comment type="similarity">
    <text evidence="5">Belongs to the nematode receptor-like protein sra family.</text>
</comment>
<evidence type="ECO:0000256" key="2">
    <source>
        <dbReference type="ARBA" id="ARBA00022692"/>
    </source>
</evidence>
<dbReference type="GO" id="GO:0004984">
    <property type="term" value="F:olfactory receptor activity"/>
    <property type="evidence" value="ECO:0007669"/>
    <property type="project" value="TreeGrafter"/>
</dbReference>
<comment type="caution">
    <text evidence="7">The sequence shown here is derived from an EMBL/GenBank/DDBJ whole genome shotgun (WGS) entry which is preliminary data.</text>
</comment>
<dbReference type="PANTHER" id="PTHR31357">
    <property type="entry name" value="SERPENTINE RECEPTOR CLASS ALPHA-10"/>
    <property type="match status" value="1"/>
</dbReference>
<dbReference type="Proteomes" id="UP000483820">
    <property type="component" value="Chromosome II"/>
</dbReference>